<dbReference type="Proteomes" id="UP001629744">
    <property type="component" value="Unassembled WGS sequence"/>
</dbReference>
<dbReference type="Pfam" id="PF13412">
    <property type="entry name" value="HTH_24"/>
    <property type="match status" value="1"/>
</dbReference>
<dbReference type="PANTHER" id="PTHR30154:SF34">
    <property type="entry name" value="TRANSCRIPTIONAL REGULATOR AZLB"/>
    <property type="match status" value="1"/>
</dbReference>
<dbReference type="CDD" id="cd00090">
    <property type="entry name" value="HTH_ARSR"/>
    <property type="match status" value="1"/>
</dbReference>
<dbReference type="InterPro" id="IPR000485">
    <property type="entry name" value="AsnC-type_HTH_dom"/>
</dbReference>
<gene>
    <name evidence="5" type="ORF">ABEU19_000126</name>
</gene>
<dbReference type="PRINTS" id="PR00033">
    <property type="entry name" value="HTHASNC"/>
</dbReference>
<proteinExistence type="predicted"/>
<dbReference type="InterPro" id="IPR036388">
    <property type="entry name" value="WH-like_DNA-bd_sf"/>
</dbReference>
<evidence type="ECO:0000313" key="5">
    <source>
        <dbReference type="EMBL" id="MFM1726688.1"/>
    </source>
</evidence>
<evidence type="ECO:0000256" key="3">
    <source>
        <dbReference type="ARBA" id="ARBA00023163"/>
    </source>
</evidence>
<dbReference type="SUPFAM" id="SSF54909">
    <property type="entry name" value="Dimeric alpha+beta barrel"/>
    <property type="match status" value="1"/>
</dbReference>
<feature type="domain" description="HTH asnC-type" evidence="4">
    <location>
        <begin position="6"/>
        <end position="66"/>
    </location>
</feature>
<dbReference type="Gene3D" id="1.10.10.10">
    <property type="entry name" value="Winged helix-like DNA-binding domain superfamily/Winged helix DNA-binding domain"/>
    <property type="match status" value="1"/>
</dbReference>
<keyword evidence="1" id="KW-0805">Transcription regulation</keyword>
<dbReference type="EMBL" id="JBDLNU010000001">
    <property type="protein sequence ID" value="MFM1726688.1"/>
    <property type="molecule type" value="Genomic_DNA"/>
</dbReference>
<evidence type="ECO:0000256" key="1">
    <source>
        <dbReference type="ARBA" id="ARBA00023015"/>
    </source>
</evidence>
<dbReference type="InterPro" id="IPR019887">
    <property type="entry name" value="Tscrpt_reg_AsnC/Lrp_C"/>
</dbReference>
<dbReference type="Pfam" id="PF01037">
    <property type="entry name" value="AsnC_trans_reg"/>
    <property type="match status" value="1"/>
</dbReference>
<evidence type="ECO:0000256" key="2">
    <source>
        <dbReference type="ARBA" id="ARBA00023125"/>
    </source>
</evidence>
<dbReference type="Gene3D" id="3.30.70.920">
    <property type="match status" value="1"/>
</dbReference>
<dbReference type="InterPro" id="IPR011991">
    <property type="entry name" value="ArsR-like_HTH"/>
</dbReference>
<sequence length="172" mass="18905">MNTPSIDAIDARIIELLQKDGRLPYRQIAEELDIPPSSARYRVQRLEDAGILQIVGIANPMRIGFDRMAIVGIHTRAGTARSVCQAVAALPQTSYVIVTSGRYDVIVEVICKDTEDFTRLMHDQLHAIDGVLSTESFFVLEVGKLAYGWGVGNPPMLHEVVSAENASVEPDE</sequence>
<dbReference type="PROSITE" id="PS50956">
    <property type="entry name" value="HTH_ASNC_2"/>
    <property type="match status" value="1"/>
</dbReference>
<comment type="caution">
    <text evidence="5">The sequence shown here is derived from an EMBL/GenBank/DDBJ whole genome shotgun (WGS) entry which is preliminary data.</text>
</comment>
<reference evidence="5 6" key="1">
    <citation type="submission" date="2023-11" db="EMBL/GenBank/DDBJ databases">
        <authorList>
            <person name="Val-Calvo J."/>
            <person name="Scortti M."/>
            <person name="Vazquez-Boland J."/>
        </authorList>
    </citation>
    <scope>NUCLEOTIDE SEQUENCE [LARGE SCALE GENOMIC DNA]</scope>
    <source>
        <strain evidence="5 6">DSM 46662</strain>
    </source>
</reference>
<protein>
    <submittedName>
        <fullName evidence="5">Lrp/AsnC family transcriptional regulator</fullName>
    </submittedName>
</protein>
<dbReference type="InterPro" id="IPR036390">
    <property type="entry name" value="WH_DNA-bd_sf"/>
</dbReference>
<evidence type="ECO:0000259" key="4">
    <source>
        <dbReference type="PROSITE" id="PS50956"/>
    </source>
</evidence>
<dbReference type="InterPro" id="IPR011008">
    <property type="entry name" value="Dimeric_a/b-barrel"/>
</dbReference>
<dbReference type="PANTHER" id="PTHR30154">
    <property type="entry name" value="LEUCINE-RESPONSIVE REGULATORY PROTEIN"/>
    <property type="match status" value="1"/>
</dbReference>
<keyword evidence="6" id="KW-1185">Reference proteome</keyword>
<dbReference type="InterPro" id="IPR019888">
    <property type="entry name" value="Tscrpt_reg_AsnC-like"/>
</dbReference>
<accession>A0ABW9FNH9</accession>
<dbReference type="SUPFAM" id="SSF46785">
    <property type="entry name" value="Winged helix' DNA-binding domain"/>
    <property type="match status" value="1"/>
</dbReference>
<name>A0ABW9FNH9_9NOCA</name>
<keyword evidence="2" id="KW-0238">DNA-binding</keyword>
<evidence type="ECO:0000313" key="6">
    <source>
        <dbReference type="Proteomes" id="UP001629744"/>
    </source>
</evidence>
<organism evidence="5 6">
    <name type="scientific">Prescottella soli</name>
    <dbReference type="NCBI Taxonomy" id="1543852"/>
    <lineage>
        <taxon>Bacteria</taxon>
        <taxon>Bacillati</taxon>
        <taxon>Actinomycetota</taxon>
        <taxon>Actinomycetes</taxon>
        <taxon>Mycobacteriales</taxon>
        <taxon>Nocardiaceae</taxon>
        <taxon>Prescottella</taxon>
    </lineage>
</organism>
<keyword evidence="3" id="KW-0804">Transcription</keyword>
<dbReference type="RefSeq" id="WP_348609962.1">
    <property type="nucleotide sequence ID" value="NZ_CP157276.1"/>
</dbReference>
<dbReference type="SMART" id="SM00344">
    <property type="entry name" value="HTH_ASNC"/>
    <property type="match status" value="1"/>
</dbReference>